<evidence type="ECO:0000313" key="2">
    <source>
        <dbReference type="EMBL" id="GMS79221.1"/>
    </source>
</evidence>
<feature type="region of interest" description="Disordered" evidence="1">
    <location>
        <begin position="82"/>
        <end position="141"/>
    </location>
</feature>
<dbReference type="AlphaFoldDB" id="A0AAV5SHV8"/>
<comment type="caution">
    <text evidence="2">The sequence shown here is derived from an EMBL/GenBank/DDBJ whole genome shotgun (WGS) entry which is preliminary data.</text>
</comment>
<feature type="compositionally biased region" description="Polar residues" evidence="1">
    <location>
        <begin position="118"/>
        <end position="141"/>
    </location>
</feature>
<feature type="non-terminal residue" evidence="2">
    <location>
        <position position="1"/>
    </location>
</feature>
<accession>A0AAV5SHV8</accession>
<feature type="non-terminal residue" evidence="2">
    <location>
        <position position="141"/>
    </location>
</feature>
<name>A0AAV5SHV8_9BILA</name>
<evidence type="ECO:0000256" key="1">
    <source>
        <dbReference type="SAM" id="MobiDB-lite"/>
    </source>
</evidence>
<organism evidence="2 3">
    <name type="scientific">Pristionchus entomophagus</name>
    <dbReference type="NCBI Taxonomy" id="358040"/>
    <lineage>
        <taxon>Eukaryota</taxon>
        <taxon>Metazoa</taxon>
        <taxon>Ecdysozoa</taxon>
        <taxon>Nematoda</taxon>
        <taxon>Chromadorea</taxon>
        <taxon>Rhabditida</taxon>
        <taxon>Rhabditina</taxon>
        <taxon>Diplogasteromorpha</taxon>
        <taxon>Diplogasteroidea</taxon>
        <taxon>Neodiplogasteridae</taxon>
        <taxon>Pristionchus</taxon>
    </lineage>
</organism>
<dbReference type="Proteomes" id="UP001432027">
    <property type="component" value="Unassembled WGS sequence"/>
</dbReference>
<gene>
    <name evidence="2" type="ORF">PENTCL1PPCAC_1396</name>
</gene>
<proteinExistence type="predicted"/>
<dbReference type="EMBL" id="BTSX01000001">
    <property type="protein sequence ID" value="GMS79221.1"/>
    <property type="molecule type" value="Genomic_DNA"/>
</dbReference>
<reference evidence="2" key="1">
    <citation type="submission" date="2023-10" db="EMBL/GenBank/DDBJ databases">
        <title>Genome assembly of Pristionchus species.</title>
        <authorList>
            <person name="Yoshida K."/>
            <person name="Sommer R.J."/>
        </authorList>
    </citation>
    <scope>NUCLEOTIDE SEQUENCE</scope>
    <source>
        <strain evidence="2">RS0144</strain>
    </source>
</reference>
<protein>
    <submittedName>
        <fullName evidence="2">Uncharacterized protein</fullName>
    </submittedName>
</protein>
<keyword evidence="3" id="KW-1185">Reference proteome</keyword>
<evidence type="ECO:0000313" key="3">
    <source>
        <dbReference type="Proteomes" id="UP001432027"/>
    </source>
</evidence>
<feature type="region of interest" description="Disordered" evidence="1">
    <location>
        <begin position="1"/>
        <end position="43"/>
    </location>
</feature>
<sequence length="141" mass="15581">QTPNNKDQLSIAVSDEDSSSETSEAVRHRMTFPPDPYNPRGISPYVAPDGRVIAPKIAPLSGKEAMQEQIAIRREFRRTTEYPTMEDVKSMWDSIEDKEEGGGGKKKVYGSKLPGTGKLQQKPTPRSSDTPLTSQSQKTSD</sequence>